<dbReference type="Proteomes" id="UP000270094">
    <property type="component" value="Unassembled WGS sequence"/>
</dbReference>
<evidence type="ECO:0000313" key="8">
    <source>
        <dbReference type="Proteomes" id="UP000270094"/>
    </source>
</evidence>
<dbReference type="GO" id="GO:0061630">
    <property type="term" value="F:ubiquitin protein ligase activity"/>
    <property type="evidence" value="ECO:0007669"/>
    <property type="project" value="UniProtKB-EC"/>
</dbReference>
<dbReference type="Gene3D" id="3.30.2410.10">
    <property type="entry name" value="Hect, E3 ligase catalytic domain"/>
    <property type="match status" value="1"/>
</dbReference>
<name>A0A3P7LFD2_STRVU</name>
<accession>A0A3P7LFD2</accession>
<protein>
    <recommendedName>
        <fullName evidence="2">HECT-type E3 ubiquitin transferase</fullName>
        <ecNumber evidence="2">2.3.2.26</ecNumber>
    </recommendedName>
</protein>
<dbReference type="Gene3D" id="3.30.2160.10">
    <property type="entry name" value="Hect, E3 ligase catalytic domain"/>
    <property type="match status" value="1"/>
</dbReference>
<dbReference type="Gene3D" id="3.90.1750.10">
    <property type="entry name" value="Hect, E3 ligase catalytic domains"/>
    <property type="match status" value="1"/>
</dbReference>
<dbReference type="PROSITE" id="PS50237">
    <property type="entry name" value="HECT"/>
    <property type="match status" value="1"/>
</dbReference>
<dbReference type="SUPFAM" id="SSF56204">
    <property type="entry name" value="Hect, E3 ligase catalytic domain"/>
    <property type="match status" value="1"/>
</dbReference>
<dbReference type="PANTHER" id="PTHR45700">
    <property type="entry name" value="UBIQUITIN-PROTEIN LIGASE E3C"/>
    <property type="match status" value="1"/>
</dbReference>
<dbReference type="InterPro" id="IPR044611">
    <property type="entry name" value="E3A/B/C-like"/>
</dbReference>
<dbReference type="EC" id="2.3.2.26" evidence="2"/>
<dbReference type="GO" id="GO:0000209">
    <property type="term" value="P:protein polyubiquitination"/>
    <property type="evidence" value="ECO:0007669"/>
    <property type="project" value="InterPro"/>
</dbReference>
<gene>
    <name evidence="7" type="ORF">SVUK_LOCUS12936</name>
</gene>
<evidence type="ECO:0000256" key="4">
    <source>
        <dbReference type="ARBA" id="ARBA00022786"/>
    </source>
</evidence>
<sequence>MRNLSIIRSIPFVVPFMQRVKVVIIYLGCSSDSSSDSEDEAGPSHDLPATSADMRNLSIIRSIPFVVPFMQRVKIFQDLLAHDREANDIVDDFHSFAGLGSRRNGISIAVRRQHLYEDAFEALSLGNGIPICLLEFLTELLRTGFDPDRGFFKYTHDRLLYPNPSSVQLYPDSYSQHFFFLGRVVAKLIYEKQMAEIRFAEFFVAQLLGKRHTDVDLHYMKSYDPAIYKHLKNLRSLSADELAALELDFSVIVDDVGDVQTIDLVPGGRNIRVTVENRLDYIRSYVNLFLYKRIEPLVDAMRAGVSTVIDPGWLAMFSPSELQTLVSGADADLDVDDMMKHTAVHNIRDEADRDYMNLFWSVVSEMSPEDKRGLLK</sequence>
<evidence type="ECO:0000256" key="1">
    <source>
        <dbReference type="ARBA" id="ARBA00000885"/>
    </source>
</evidence>
<evidence type="ECO:0000256" key="3">
    <source>
        <dbReference type="ARBA" id="ARBA00022679"/>
    </source>
</evidence>
<comment type="catalytic activity">
    <reaction evidence="1">
        <text>S-ubiquitinyl-[E2 ubiquitin-conjugating enzyme]-L-cysteine + [acceptor protein]-L-lysine = [E2 ubiquitin-conjugating enzyme]-L-cysteine + N(6)-ubiquitinyl-[acceptor protein]-L-lysine.</text>
        <dbReference type="EC" id="2.3.2.26"/>
    </reaction>
</comment>
<keyword evidence="4 5" id="KW-0833">Ubl conjugation pathway</keyword>
<dbReference type="OrthoDB" id="8068875at2759"/>
<dbReference type="GO" id="GO:0006511">
    <property type="term" value="P:ubiquitin-dependent protein catabolic process"/>
    <property type="evidence" value="ECO:0007669"/>
    <property type="project" value="TreeGrafter"/>
</dbReference>
<feature type="domain" description="HECT" evidence="6">
    <location>
        <begin position="135"/>
        <end position="376"/>
    </location>
</feature>
<comment type="caution">
    <text evidence="5">Lacks conserved residue(s) required for the propagation of feature annotation.</text>
</comment>
<keyword evidence="3" id="KW-0808">Transferase</keyword>
<organism evidence="7 8">
    <name type="scientific">Strongylus vulgaris</name>
    <name type="common">Blood worm</name>
    <dbReference type="NCBI Taxonomy" id="40348"/>
    <lineage>
        <taxon>Eukaryota</taxon>
        <taxon>Metazoa</taxon>
        <taxon>Ecdysozoa</taxon>
        <taxon>Nematoda</taxon>
        <taxon>Chromadorea</taxon>
        <taxon>Rhabditida</taxon>
        <taxon>Rhabditina</taxon>
        <taxon>Rhabditomorpha</taxon>
        <taxon>Strongyloidea</taxon>
        <taxon>Strongylidae</taxon>
        <taxon>Strongylus</taxon>
    </lineage>
</organism>
<reference evidence="7 8" key="1">
    <citation type="submission" date="2018-11" db="EMBL/GenBank/DDBJ databases">
        <authorList>
            <consortium name="Pathogen Informatics"/>
        </authorList>
    </citation>
    <scope>NUCLEOTIDE SEQUENCE [LARGE SCALE GENOMIC DNA]</scope>
</reference>
<dbReference type="InterPro" id="IPR000569">
    <property type="entry name" value="HECT_dom"/>
</dbReference>
<evidence type="ECO:0000259" key="6">
    <source>
        <dbReference type="PROSITE" id="PS50237"/>
    </source>
</evidence>
<dbReference type="InterPro" id="IPR035983">
    <property type="entry name" value="Hect_E3_ubiquitin_ligase"/>
</dbReference>
<keyword evidence="8" id="KW-1185">Reference proteome</keyword>
<evidence type="ECO:0000256" key="2">
    <source>
        <dbReference type="ARBA" id="ARBA00012485"/>
    </source>
</evidence>
<evidence type="ECO:0000256" key="5">
    <source>
        <dbReference type="PROSITE-ProRule" id="PRU00104"/>
    </source>
</evidence>
<evidence type="ECO:0000313" key="7">
    <source>
        <dbReference type="EMBL" id="VDM77938.1"/>
    </source>
</evidence>
<dbReference type="AlphaFoldDB" id="A0A3P7LFD2"/>
<dbReference type="SMART" id="SM00119">
    <property type="entry name" value="HECTc"/>
    <property type="match status" value="1"/>
</dbReference>
<dbReference type="PANTHER" id="PTHR45700:SF2">
    <property type="entry name" value="UBIQUITIN-PROTEIN LIGASE E3C"/>
    <property type="match status" value="1"/>
</dbReference>
<proteinExistence type="predicted"/>
<dbReference type="Pfam" id="PF00632">
    <property type="entry name" value="HECT"/>
    <property type="match status" value="1"/>
</dbReference>
<dbReference type="EMBL" id="UYYB01100535">
    <property type="protein sequence ID" value="VDM77938.1"/>
    <property type="molecule type" value="Genomic_DNA"/>
</dbReference>